<dbReference type="SUPFAM" id="SSF52540">
    <property type="entry name" value="P-loop containing nucleoside triphosphate hydrolases"/>
    <property type="match status" value="1"/>
</dbReference>
<evidence type="ECO:0000259" key="1">
    <source>
        <dbReference type="Pfam" id="PF13614"/>
    </source>
</evidence>
<reference evidence="2" key="1">
    <citation type="submission" date="2012-09" db="EMBL/GenBank/DDBJ databases">
        <title>Metagenomic Characterization of a Microbial Community in Wastewater Detects High Levels of Antibiotic Resistance.</title>
        <authorList>
            <person name="Abrams M."/>
            <person name="Caldwell A."/>
            <person name="Vandaei E."/>
            <person name="Lee W."/>
            <person name="Perrott J."/>
            <person name="Khan S.Y."/>
            <person name="Ta J."/>
            <person name="Romero D."/>
            <person name="Nguyen V."/>
            <person name="Pourmand N."/>
            <person name="Ouverney C.C."/>
        </authorList>
    </citation>
    <scope>NUCLEOTIDE SEQUENCE</scope>
</reference>
<protein>
    <submittedName>
        <fullName evidence="2">Chromosome (Plasmid) partitioning protein ParA / Sporulation initiation inhibitor protein Soj</fullName>
    </submittedName>
</protein>
<dbReference type="CDD" id="cd02042">
    <property type="entry name" value="ParAB_family"/>
    <property type="match status" value="1"/>
</dbReference>
<dbReference type="Gene3D" id="3.40.50.300">
    <property type="entry name" value="P-loop containing nucleotide triphosphate hydrolases"/>
    <property type="match status" value="1"/>
</dbReference>
<accession>L7VW06</accession>
<dbReference type="InterPro" id="IPR025669">
    <property type="entry name" value="AAA_dom"/>
</dbReference>
<dbReference type="InterPro" id="IPR027417">
    <property type="entry name" value="P-loop_NTPase"/>
</dbReference>
<dbReference type="AlphaFoldDB" id="L7VW06"/>
<dbReference type="InterPro" id="IPR050678">
    <property type="entry name" value="DNA_Partitioning_ATPase"/>
</dbReference>
<dbReference type="PANTHER" id="PTHR13696:SF52">
    <property type="entry name" value="PARA FAMILY PROTEIN CT_582"/>
    <property type="match status" value="1"/>
</dbReference>
<name>L7VW06_9BACT</name>
<dbReference type="Pfam" id="PF13614">
    <property type="entry name" value="AAA_31"/>
    <property type="match status" value="1"/>
</dbReference>
<dbReference type="EMBL" id="JX649866">
    <property type="protein sequence ID" value="AGC71228.1"/>
    <property type="molecule type" value="Genomic_DNA"/>
</dbReference>
<proteinExistence type="predicted"/>
<feature type="domain" description="AAA" evidence="1">
    <location>
        <begin position="3"/>
        <end position="182"/>
    </location>
</feature>
<sequence length="274" mass="30338">MVSIAIMNAKGGVGKSTLTMAIAETLSAYHGKTVLLIDADGQMSLSLMLMSVKRLNALRDENRSITAWLKQSVLGDHTVDWRSYIVDKVSDVDDASSLFLMPGDMDLTLTERAVSEAHRAAQLRLQVRLFLEEAKQCVDVVLVDCAPGISVVTECWLRECQWHLVPIKPDILAVSGMEYLKRFRQRDERLGFAAHLGVVINMKQVRSQTDELMHELLNGNSELRCFKSAVPSIPHIQKAALFVAEGRSFQNKYPGEAGAAIRSVTAEILTRLSA</sequence>
<organism evidence="2">
    <name type="scientific">uncultured bacterium A1Q1_fos_75</name>
    <dbReference type="NCBI Taxonomy" id="1256589"/>
    <lineage>
        <taxon>Bacteria</taxon>
        <taxon>environmental samples</taxon>
    </lineage>
</organism>
<evidence type="ECO:0000313" key="2">
    <source>
        <dbReference type="EMBL" id="AGC71228.1"/>
    </source>
</evidence>
<dbReference type="PANTHER" id="PTHR13696">
    <property type="entry name" value="P-LOOP CONTAINING NUCLEOSIDE TRIPHOSPHATE HYDROLASE"/>
    <property type="match status" value="1"/>
</dbReference>